<comment type="caution">
    <text evidence="1">The sequence shown here is derived from an EMBL/GenBank/DDBJ whole genome shotgun (WGS) entry which is preliminary data.</text>
</comment>
<dbReference type="Proteomes" id="UP000681722">
    <property type="component" value="Unassembled WGS sequence"/>
</dbReference>
<gene>
    <name evidence="1" type="ORF">GPM918_LOCUS45423</name>
    <name evidence="2" type="ORF">SRO942_LOCUS47912</name>
</gene>
<keyword evidence="3" id="KW-1185">Reference proteome</keyword>
<evidence type="ECO:0000313" key="3">
    <source>
        <dbReference type="Proteomes" id="UP000663829"/>
    </source>
</evidence>
<dbReference type="EMBL" id="CAJNOQ010050777">
    <property type="protein sequence ID" value="CAF1649454.1"/>
    <property type="molecule type" value="Genomic_DNA"/>
</dbReference>
<protein>
    <submittedName>
        <fullName evidence="1">Uncharacterized protein</fullName>
    </submittedName>
</protein>
<sequence length="210" mass="24389">MYWETLSVLNELFEFVTVERPLKHISVYGNIEGVNISELLSPKYLISIYLESISYGALVDILPVLSQVKQINIGLLSVDRMWCYLKLPLESATVCSLNFDKIGSDINLTQIRSRLEQLPNLQKLFFTEIENQTLVDGDQWKSILRVSNIQKFYFHFVDKQKSIKLDRHLKEILPRFQSDFWLKEKQASIKAVGGCVRKGKHSEFNLTVKF</sequence>
<dbReference type="EMBL" id="CAJOBC010121156">
    <property type="protein sequence ID" value="CAF4574839.1"/>
    <property type="molecule type" value="Genomic_DNA"/>
</dbReference>
<accession>A0A816EL70</accession>
<proteinExistence type="predicted"/>
<organism evidence="1 3">
    <name type="scientific">Didymodactylos carnosus</name>
    <dbReference type="NCBI Taxonomy" id="1234261"/>
    <lineage>
        <taxon>Eukaryota</taxon>
        <taxon>Metazoa</taxon>
        <taxon>Spiralia</taxon>
        <taxon>Gnathifera</taxon>
        <taxon>Rotifera</taxon>
        <taxon>Eurotatoria</taxon>
        <taxon>Bdelloidea</taxon>
        <taxon>Philodinida</taxon>
        <taxon>Philodinidae</taxon>
        <taxon>Didymodactylos</taxon>
    </lineage>
</organism>
<dbReference type="AlphaFoldDB" id="A0A816EL70"/>
<evidence type="ECO:0000313" key="2">
    <source>
        <dbReference type="EMBL" id="CAF4574839.1"/>
    </source>
</evidence>
<dbReference type="Proteomes" id="UP000663829">
    <property type="component" value="Unassembled WGS sequence"/>
</dbReference>
<reference evidence="1" key="1">
    <citation type="submission" date="2021-02" db="EMBL/GenBank/DDBJ databases">
        <authorList>
            <person name="Nowell W R."/>
        </authorList>
    </citation>
    <scope>NUCLEOTIDE SEQUENCE</scope>
</reference>
<name>A0A816EL70_9BILA</name>
<evidence type="ECO:0000313" key="1">
    <source>
        <dbReference type="EMBL" id="CAF1649454.1"/>
    </source>
</evidence>